<name>A0A0P9FCB7_9CHLR</name>
<organism evidence="1 2">
    <name type="scientific">Kouleothrix aurantiaca</name>
    <dbReference type="NCBI Taxonomy" id="186479"/>
    <lineage>
        <taxon>Bacteria</taxon>
        <taxon>Bacillati</taxon>
        <taxon>Chloroflexota</taxon>
        <taxon>Chloroflexia</taxon>
        <taxon>Chloroflexales</taxon>
        <taxon>Roseiflexineae</taxon>
        <taxon>Roseiflexaceae</taxon>
        <taxon>Kouleothrix</taxon>
    </lineage>
</organism>
<dbReference type="Pfam" id="PF18986">
    <property type="entry name" value="DUF5719"/>
    <property type="match status" value="1"/>
</dbReference>
<proteinExistence type="predicted"/>
<dbReference type="EMBL" id="LJCR01001468">
    <property type="protein sequence ID" value="KPV50303.1"/>
    <property type="molecule type" value="Genomic_DNA"/>
</dbReference>
<comment type="caution">
    <text evidence="1">The sequence shown here is derived from an EMBL/GenBank/DDBJ whole genome shotgun (WGS) entry which is preliminary data.</text>
</comment>
<feature type="non-terminal residue" evidence="1">
    <location>
        <position position="1"/>
    </location>
</feature>
<reference evidence="1 2" key="1">
    <citation type="submission" date="2015-09" db="EMBL/GenBank/DDBJ databases">
        <title>Draft genome sequence of Kouleothrix aurantiaca JCM 19913.</title>
        <authorList>
            <person name="Hemp J."/>
        </authorList>
    </citation>
    <scope>NUCLEOTIDE SEQUENCE [LARGE SCALE GENOMIC DNA]</scope>
    <source>
        <strain evidence="1 2">COM-B</strain>
    </source>
</reference>
<evidence type="ECO:0000313" key="2">
    <source>
        <dbReference type="Proteomes" id="UP000050509"/>
    </source>
</evidence>
<keyword evidence="2" id="KW-1185">Reference proteome</keyword>
<evidence type="ECO:0000313" key="1">
    <source>
        <dbReference type="EMBL" id="KPV50303.1"/>
    </source>
</evidence>
<dbReference type="InterPro" id="IPR036698">
    <property type="entry name" value="TM1070-like_sf"/>
</dbReference>
<dbReference type="Gene3D" id="2.60.290.11">
    <property type="entry name" value="TM1070-like"/>
    <property type="match status" value="3"/>
</dbReference>
<dbReference type="InterPro" id="IPR043777">
    <property type="entry name" value="DUF5719"/>
</dbReference>
<gene>
    <name evidence="1" type="ORF">SE17_27715</name>
</gene>
<protein>
    <submittedName>
        <fullName evidence="1">N-acetylmuramoyl-L-alanine amidase</fullName>
    </submittedName>
</protein>
<dbReference type="Proteomes" id="UP000050509">
    <property type="component" value="Unassembled WGS sequence"/>
</dbReference>
<sequence>NDTSEVPAIIESNGPIIAERFMNFGSDLSSGPGVQQPSRVWYFAEGSTETDHKTYLLLFNPQSAKVSASITYMQNDGTTSRQTIEVPPQQRAVVTVGDALPGKRFGAQVVASAPIVAERTMIFGPGSTSNTGGFHTAPGMPTLSRQWYFAEGTTQQPFSMSILVLNPNAQASNVTVTFLTDSGTSLVRKYAIPPATRLEIPVNEVVPELGIATTVSADRPVAVERALYWNGDRAGTVGPGALAPSYTWRFADGRTVDAFQEYLLFSNPTANQARVSVDFILANGTRATQTVLMAKGSRYTMAVHQLYPGQVAISATVRSTQPIVAERSLYAGTPTGADTKGGATALGIPEE</sequence>
<accession>A0A0P9FCB7</accession>
<dbReference type="AlphaFoldDB" id="A0A0P9FCB7"/>